<keyword evidence="3" id="KW-1185">Reference proteome</keyword>
<evidence type="ECO:0000256" key="1">
    <source>
        <dbReference type="SAM" id="MobiDB-lite"/>
    </source>
</evidence>
<gene>
    <name evidence="2" type="ORF">GCM10011425_29980</name>
</gene>
<reference evidence="2" key="1">
    <citation type="journal article" date="2014" name="Int. J. Syst. Evol. Microbiol.">
        <title>Complete genome sequence of Corynebacterium casei LMG S-19264T (=DSM 44701T), isolated from a smear-ripened cheese.</title>
        <authorList>
            <consortium name="US DOE Joint Genome Institute (JGI-PGF)"/>
            <person name="Walter F."/>
            <person name="Albersmeier A."/>
            <person name="Kalinowski J."/>
            <person name="Ruckert C."/>
        </authorList>
    </citation>
    <scope>NUCLEOTIDE SEQUENCE</scope>
    <source>
        <strain evidence="2">CCM 8711</strain>
    </source>
</reference>
<evidence type="ECO:0000313" key="3">
    <source>
        <dbReference type="Proteomes" id="UP000662074"/>
    </source>
</evidence>
<dbReference type="AlphaFoldDB" id="A0A917N2C4"/>
<dbReference type="EMBL" id="BMDO01000009">
    <property type="protein sequence ID" value="GGI51786.1"/>
    <property type="molecule type" value="Genomic_DNA"/>
</dbReference>
<accession>A0A917N2C4</accession>
<reference evidence="2" key="2">
    <citation type="submission" date="2020-09" db="EMBL/GenBank/DDBJ databases">
        <authorList>
            <person name="Sun Q."/>
            <person name="Sedlacek I."/>
        </authorList>
    </citation>
    <scope>NUCLEOTIDE SEQUENCE</scope>
    <source>
        <strain evidence="2">CCM 8711</strain>
    </source>
</reference>
<name>A0A917N2C4_9SPHI</name>
<proteinExistence type="predicted"/>
<organism evidence="2 3">
    <name type="scientific">Mucilaginibacter galii</name>
    <dbReference type="NCBI Taxonomy" id="2005073"/>
    <lineage>
        <taxon>Bacteria</taxon>
        <taxon>Pseudomonadati</taxon>
        <taxon>Bacteroidota</taxon>
        <taxon>Sphingobacteriia</taxon>
        <taxon>Sphingobacteriales</taxon>
        <taxon>Sphingobacteriaceae</taxon>
        <taxon>Mucilaginibacter</taxon>
    </lineage>
</organism>
<feature type="region of interest" description="Disordered" evidence="1">
    <location>
        <begin position="287"/>
        <end position="306"/>
    </location>
</feature>
<comment type="caution">
    <text evidence="2">The sequence shown here is derived from an EMBL/GenBank/DDBJ whole genome shotgun (WGS) entry which is preliminary data.</text>
</comment>
<dbReference type="RefSeq" id="WP_188417900.1">
    <property type="nucleotide sequence ID" value="NZ_BMDO01000009.1"/>
</dbReference>
<evidence type="ECO:0000313" key="2">
    <source>
        <dbReference type="EMBL" id="GGI51786.1"/>
    </source>
</evidence>
<feature type="compositionally biased region" description="Basic and acidic residues" evidence="1">
    <location>
        <begin position="287"/>
        <end position="305"/>
    </location>
</feature>
<dbReference type="Proteomes" id="UP000662074">
    <property type="component" value="Unassembled WGS sequence"/>
</dbReference>
<protein>
    <submittedName>
        <fullName evidence="2">Uncharacterized protein</fullName>
    </submittedName>
</protein>
<sequence>MQQDNHHPKQSFSQVLQGYSAQLTDTQTDQLQALLYSFPQCGLLHAVQARSGNATNVNKAAAWFGTSHLLHKVVTATESLQVVNAIQIIFKERPQQRSALAQQVVTSAADVLPIQSEPAIVAAGDVKIPQPIVEPEPKNSVTAEDVKFAPPIFREEPMEETQKLIIENIAANDYFIFDKAFNDRNHIEPEVVEPESLPKEKPHFTIAKPAEEGSVTRYHDDKMPYSFLWWLDKTRNKHSRVYQPFAKPPANEGTVVDVADDRVKEVLDERTKEEEIVERFIQEEPQMRMPSGDKLDSENKAKNSVEDQEELITETLARIYADQMLYSKAIAAYKILILKNPEKRRYFASQIEILQKKIN</sequence>